<name>A0A6N6M3A3_9FLAO</name>
<evidence type="ECO:0000259" key="1">
    <source>
        <dbReference type="Pfam" id="PF00144"/>
    </source>
</evidence>
<dbReference type="SUPFAM" id="SSF56601">
    <property type="entry name" value="beta-lactamase/transpeptidase-like"/>
    <property type="match status" value="1"/>
</dbReference>
<accession>A0A6N6M3A3</accession>
<organism evidence="2 3">
    <name type="scientific">Salibacter halophilus</name>
    <dbReference type="NCBI Taxonomy" id="1803916"/>
    <lineage>
        <taxon>Bacteria</taxon>
        <taxon>Pseudomonadati</taxon>
        <taxon>Bacteroidota</taxon>
        <taxon>Flavobacteriia</taxon>
        <taxon>Flavobacteriales</taxon>
        <taxon>Salibacteraceae</taxon>
        <taxon>Salibacter</taxon>
    </lineage>
</organism>
<dbReference type="RefSeq" id="WP_151168411.1">
    <property type="nucleotide sequence ID" value="NZ_WACR01000007.1"/>
</dbReference>
<keyword evidence="2" id="KW-0378">Hydrolase</keyword>
<reference evidence="2 3" key="1">
    <citation type="submission" date="2019-09" db="EMBL/GenBank/DDBJ databases">
        <title>Genomes of Cryomorphaceae.</title>
        <authorList>
            <person name="Bowman J.P."/>
        </authorList>
    </citation>
    <scope>NUCLEOTIDE SEQUENCE [LARGE SCALE GENOMIC DNA]</scope>
    <source>
        <strain evidence="2 3">KCTC 52047</strain>
    </source>
</reference>
<sequence>MKKLIIIVLVLVAAHFTLVLTNNTYIYTVLKMTVFKGQMSPSIDEYPEFVNDTVRNTNGQIQKWPLARDYNSNELGEEYAEAHNRLGSVAYLIIRNDSICHEQYWDGFGPTSHSNSFSMAKSIVGALTGIAIEEGFIEGVDQKVCDFFPKYCEGKAADLTIEHLLTMSAGINFDESYINPFSYPGRANYGQDLWELNKKYEVTQNPGEVFSYQSGVSQLLAFVVEEAVGKSLSEYAEEKLWTPMGAKNFALWSKDHEGGHVKAFCCFNSNARDFARFGKLYEHNGVWDGDTLIPPQYVSKSVKPADWLNETNGEPNYRYGYQWWTHLNYKESFDFFYMRGLKGQYVIVIPDKNLMVVRLGRERQKRGKFELPKDVEYWIDFALENYSSSGSSKS</sequence>
<dbReference type="EMBL" id="WACR01000007">
    <property type="protein sequence ID" value="KAB1063699.1"/>
    <property type="molecule type" value="Genomic_DNA"/>
</dbReference>
<evidence type="ECO:0000313" key="2">
    <source>
        <dbReference type="EMBL" id="KAB1063699.1"/>
    </source>
</evidence>
<dbReference type="Gene3D" id="3.40.710.10">
    <property type="entry name" value="DD-peptidase/beta-lactamase superfamily"/>
    <property type="match status" value="1"/>
</dbReference>
<gene>
    <name evidence="2" type="ORF">F3059_09020</name>
</gene>
<dbReference type="PANTHER" id="PTHR43283">
    <property type="entry name" value="BETA-LACTAMASE-RELATED"/>
    <property type="match status" value="1"/>
</dbReference>
<dbReference type="InterPro" id="IPR001466">
    <property type="entry name" value="Beta-lactam-related"/>
</dbReference>
<keyword evidence="3" id="KW-1185">Reference proteome</keyword>
<dbReference type="Pfam" id="PF00144">
    <property type="entry name" value="Beta-lactamase"/>
    <property type="match status" value="1"/>
</dbReference>
<dbReference type="InterPro" id="IPR012338">
    <property type="entry name" value="Beta-lactam/transpept-like"/>
</dbReference>
<comment type="caution">
    <text evidence="2">The sequence shown here is derived from an EMBL/GenBank/DDBJ whole genome shotgun (WGS) entry which is preliminary data.</text>
</comment>
<dbReference type="Proteomes" id="UP000435357">
    <property type="component" value="Unassembled WGS sequence"/>
</dbReference>
<dbReference type="PANTHER" id="PTHR43283:SF7">
    <property type="entry name" value="BETA-LACTAMASE-RELATED DOMAIN-CONTAINING PROTEIN"/>
    <property type="match status" value="1"/>
</dbReference>
<dbReference type="OrthoDB" id="9773047at2"/>
<proteinExistence type="predicted"/>
<protein>
    <submittedName>
        <fullName evidence="2">Serine hydrolase</fullName>
    </submittedName>
</protein>
<dbReference type="AlphaFoldDB" id="A0A6N6M3A3"/>
<evidence type="ECO:0000313" key="3">
    <source>
        <dbReference type="Proteomes" id="UP000435357"/>
    </source>
</evidence>
<dbReference type="InterPro" id="IPR050789">
    <property type="entry name" value="Diverse_Enzym_Activities"/>
</dbReference>
<feature type="domain" description="Beta-lactamase-related" evidence="1">
    <location>
        <begin position="84"/>
        <end position="359"/>
    </location>
</feature>
<dbReference type="GO" id="GO:0016787">
    <property type="term" value="F:hydrolase activity"/>
    <property type="evidence" value="ECO:0007669"/>
    <property type="project" value="UniProtKB-KW"/>
</dbReference>